<dbReference type="PANTHER" id="PTHR38011">
    <property type="entry name" value="DIHYDROFOLATE REDUCTASE FAMILY PROTEIN (AFU_ORTHOLOGUE AFUA_8G06820)"/>
    <property type="match status" value="1"/>
</dbReference>
<feature type="domain" description="Bacterial bifunctional deaminase-reductase C-terminal" evidence="1">
    <location>
        <begin position="9"/>
        <end position="186"/>
    </location>
</feature>
<dbReference type="Pfam" id="PF01872">
    <property type="entry name" value="RibD_C"/>
    <property type="match status" value="1"/>
</dbReference>
<gene>
    <name evidence="2" type="ORF">GTW20_22550</name>
</gene>
<dbReference type="Gene3D" id="3.40.430.10">
    <property type="entry name" value="Dihydrofolate Reductase, subunit A"/>
    <property type="match status" value="1"/>
</dbReference>
<organism evidence="2 3">
    <name type="scientific">Nocardiopsis alba</name>
    <dbReference type="NCBI Taxonomy" id="53437"/>
    <lineage>
        <taxon>Bacteria</taxon>
        <taxon>Bacillati</taxon>
        <taxon>Actinomycetota</taxon>
        <taxon>Actinomycetes</taxon>
        <taxon>Streptosporangiales</taxon>
        <taxon>Nocardiopsidaceae</taxon>
        <taxon>Nocardiopsis</taxon>
    </lineage>
</organism>
<reference evidence="2 3" key="1">
    <citation type="journal article" date="2019" name="Nat. Commun.">
        <title>The antimicrobial potential of Streptomyces from insect microbiomes.</title>
        <authorList>
            <person name="Chevrette M.G."/>
            <person name="Carlson C.M."/>
            <person name="Ortega H.E."/>
            <person name="Thomas C."/>
            <person name="Ananiev G.E."/>
            <person name="Barns K.J."/>
            <person name="Book A.J."/>
            <person name="Cagnazzo J."/>
            <person name="Carlos C."/>
            <person name="Flanigan W."/>
            <person name="Grubbs K.J."/>
            <person name="Horn H.A."/>
            <person name="Hoffmann F.M."/>
            <person name="Klassen J.L."/>
            <person name="Knack J.J."/>
            <person name="Lewin G.R."/>
            <person name="McDonald B.R."/>
            <person name="Muller L."/>
            <person name="Melo W.G.P."/>
            <person name="Pinto-Tomas A.A."/>
            <person name="Schmitz A."/>
            <person name="Wendt-Pienkowski E."/>
            <person name="Wildman S."/>
            <person name="Zhao M."/>
            <person name="Zhang F."/>
            <person name="Bugni T.S."/>
            <person name="Andes D.R."/>
            <person name="Pupo M.T."/>
            <person name="Currie C.R."/>
        </authorList>
    </citation>
    <scope>NUCLEOTIDE SEQUENCE [LARGE SCALE GENOMIC DNA]</scope>
    <source>
        <strain evidence="2 3">SID5840</strain>
    </source>
</reference>
<dbReference type="GO" id="GO:0009231">
    <property type="term" value="P:riboflavin biosynthetic process"/>
    <property type="evidence" value="ECO:0007669"/>
    <property type="project" value="InterPro"/>
</dbReference>
<dbReference type="InterPro" id="IPR002734">
    <property type="entry name" value="RibDG_C"/>
</dbReference>
<accession>A0A7K2IYB2</accession>
<dbReference type="PANTHER" id="PTHR38011:SF2">
    <property type="entry name" value="BIFUNCTIONAL DEAMINASE-REDUCTASE DOMAIN PROTEIN"/>
    <property type="match status" value="1"/>
</dbReference>
<dbReference type="InterPro" id="IPR050765">
    <property type="entry name" value="Riboflavin_Biosynth_HTPR"/>
</dbReference>
<dbReference type="InterPro" id="IPR024072">
    <property type="entry name" value="DHFR-like_dom_sf"/>
</dbReference>
<evidence type="ECO:0000313" key="2">
    <source>
        <dbReference type="EMBL" id="MYR34961.1"/>
    </source>
</evidence>
<proteinExistence type="predicted"/>
<dbReference type="GO" id="GO:0008703">
    <property type="term" value="F:5-amino-6-(5-phosphoribosylamino)uracil reductase activity"/>
    <property type="evidence" value="ECO:0007669"/>
    <property type="project" value="InterPro"/>
</dbReference>
<sequence length="200" mass="21621">MGRLVAVDFMSLDGVVQSVLSADEDREGGFDEGGWVPPYVDDVVGRFMSETTAGAGALLLGRKTYEIFASTWPYGDMDDPAIAAMNTMPKYVASRTLRELRWAGSVLLGADLATEVDRIKTEVEGEIVVPGSGDLLRTLIEHDLVDEYRILVLPLLLGGGKRLFAEGTVPRHLTLASARATPSGVLITTYRRATDDTDTS</sequence>
<dbReference type="RefSeq" id="WP_161111800.1">
    <property type="nucleotide sequence ID" value="NZ_JBHYKC010000001.1"/>
</dbReference>
<protein>
    <submittedName>
        <fullName evidence="2">Dihydrofolate reductase</fullName>
    </submittedName>
</protein>
<name>A0A7K2IYB2_9ACTN</name>
<dbReference type="SUPFAM" id="SSF53597">
    <property type="entry name" value="Dihydrofolate reductase-like"/>
    <property type="match status" value="1"/>
</dbReference>
<evidence type="ECO:0000259" key="1">
    <source>
        <dbReference type="Pfam" id="PF01872"/>
    </source>
</evidence>
<dbReference type="AlphaFoldDB" id="A0A7K2IYB2"/>
<comment type="caution">
    <text evidence="2">The sequence shown here is derived from an EMBL/GenBank/DDBJ whole genome shotgun (WGS) entry which is preliminary data.</text>
</comment>
<evidence type="ECO:0000313" key="3">
    <source>
        <dbReference type="Proteomes" id="UP000467124"/>
    </source>
</evidence>
<dbReference type="Proteomes" id="UP000467124">
    <property type="component" value="Unassembled WGS sequence"/>
</dbReference>
<dbReference type="EMBL" id="WWHY01000001">
    <property type="protein sequence ID" value="MYR34961.1"/>
    <property type="molecule type" value="Genomic_DNA"/>
</dbReference>